<evidence type="ECO:0000313" key="1">
    <source>
        <dbReference type="EMBL" id="RXN20058.1"/>
    </source>
</evidence>
<sequence>MEKEKRRKLQVKSRSITGSVTSGVLQAVAHTVFKLKGTAVCKREDQRSGFSLSISQKNIDSTAVFL</sequence>
<dbReference type="AlphaFoldDB" id="A0A498MFP8"/>
<proteinExistence type="predicted"/>
<reference evidence="1 2" key="1">
    <citation type="submission" date="2018-03" db="EMBL/GenBank/DDBJ databases">
        <title>Draft genome sequence of Rohu Carp (Labeo rohita).</title>
        <authorList>
            <person name="Das P."/>
            <person name="Kushwaha B."/>
            <person name="Joshi C.G."/>
            <person name="Kumar D."/>
            <person name="Nagpure N.S."/>
            <person name="Sahoo L."/>
            <person name="Das S.P."/>
            <person name="Bit A."/>
            <person name="Patnaik S."/>
            <person name="Meher P.K."/>
            <person name="Jayasankar P."/>
            <person name="Koringa P.G."/>
            <person name="Patel N.V."/>
            <person name="Hinsu A.T."/>
            <person name="Kumar R."/>
            <person name="Pandey M."/>
            <person name="Agarwal S."/>
            <person name="Srivastava S."/>
            <person name="Singh M."/>
            <person name="Iquebal M.A."/>
            <person name="Jaiswal S."/>
            <person name="Angadi U.B."/>
            <person name="Kumar N."/>
            <person name="Raza M."/>
            <person name="Shah T.M."/>
            <person name="Rai A."/>
            <person name="Jena J.K."/>
        </authorList>
    </citation>
    <scope>NUCLEOTIDE SEQUENCE [LARGE SCALE GENOMIC DNA]</scope>
    <source>
        <strain evidence="1">DASCIFA01</strain>
        <tissue evidence="1">Testis</tissue>
    </source>
</reference>
<gene>
    <name evidence="1" type="ORF">ROHU_025360</name>
</gene>
<name>A0A498MFP8_LABRO</name>
<accession>A0A498MFP8</accession>
<evidence type="ECO:0000313" key="2">
    <source>
        <dbReference type="Proteomes" id="UP000290572"/>
    </source>
</evidence>
<dbReference type="Proteomes" id="UP000290572">
    <property type="component" value="Unassembled WGS sequence"/>
</dbReference>
<comment type="caution">
    <text evidence="1">The sequence shown here is derived from an EMBL/GenBank/DDBJ whole genome shotgun (WGS) entry which is preliminary data.</text>
</comment>
<organism evidence="1 2">
    <name type="scientific">Labeo rohita</name>
    <name type="common">Indian major carp</name>
    <name type="synonym">Cyprinus rohita</name>
    <dbReference type="NCBI Taxonomy" id="84645"/>
    <lineage>
        <taxon>Eukaryota</taxon>
        <taxon>Metazoa</taxon>
        <taxon>Chordata</taxon>
        <taxon>Craniata</taxon>
        <taxon>Vertebrata</taxon>
        <taxon>Euteleostomi</taxon>
        <taxon>Actinopterygii</taxon>
        <taxon>Neopterygii</taxon>
        <taxon>Teleostei</taxon>
        <taxon>Ostariophysi</taxon>
        <taxon>Cypriniformes</taxon>
        <taxon>Cyprinidae</taxon>
        <taxon>Labeoninae</taxon>
        <taxon>Labeonini</taxon>
        <taxon>Labeo</taxon>
    </lineage>
</organism>
<protein>
    <submittedName>
        <fullName evidence="1">Uncharacterized protein</fullName>
    </submittedName>
</protein>
<dbReference type="EMBL" id="QBIY01012653">
    <property type="protein sequence ID" value="RXN20058.1"/>
    <property type="molecule type" value="Genomic_DNA"/>
</dbReference>
<keyword evidence="2" id="KW-1185">Reference proteome</keyword>